<evidence type="ECO:0000256" key="12">
    <source>
        <dbReference type="ARBA" id="ARBA00023180"/>
    </source>
</evidence>
<dbReference type="Reactome" id="R-DRE-1250347">
    <property type="pathway name" value="SHC1 events in ERBB4 signaling"/>
</dbReference>
<name>A0A0R4INZ6_DANRE</name>
<evidence type="ECO:0000256" key="8">
    <source>
        <dbReference type="ARBA" id="ARBA00022989"/>
    </source>
</evidence>
<dbReference type="Reactome" id="R-DRE-179812">
    <property type="pathway name" value="GRB2 events in EGFR signaling"/>
</dbReference>
<evidence type="ECO:0000256" key="19">
    <source>
        <dbReference type="SAM" id="Phobius"/>
    </source>
</evidence>
<dbReference type="PaxDb" id="7955-ENSDARP00000118500"/>
<evidence type="ECO:0000256" key="15">
    <source>
        <dbReference type="ARBA" id="ARBA00061748"/>
    </source>
</evidence>
<dbReference type="PROSITE" id="PS50026">
    <property type="entry name" value="EGF_3"/>
    <property type="match status" value="1"/>
</dbReference>
<comment type="caution">
    <text evidence="17">Lacks conserved residue(s) required for the propagation of feature annotation.</text>
</comment>
<reference evidence="24 25" key="2">
    <citation type="journal article" date="2010" name="BMC Evol. Biol.">
        <title>Lineage-specific co-evolution of the Egf receptor/ligand signaling system.</title>
        <authorList>
            <person name="Laisney J.A."/>
            <person name="Braasch I."/>
            <person name="Walter R.B."/>
            <person name="Meierjohann S."/>
            <person name="Schartl M."/>
        </authorList>
    </citation>
    <scope>NUCLEOTIDE SEQUENCE</scope>
    <source>
        <strain evidence="24 25">Tuebingen</strain>
    </source>
</reference>
<feature type="region of interest" description="Disordered" evidence="18">
    <location>
        <begin position="151"/>
        <end position="178"/>
    </location>
</feature>
<dbReference type="GO" id="GO:0005154">
    <property type="term" value="F:epidermal growth factor receptor binding"/>
    <property type="evidence" value="ECO:0000318"/>
    <property type="project" value="GO_Central"/>
</dbReference>
<keyword evidence="12" id="KW-0325">Glycoprotein</keyword>
<reference evidence="24 25" key="4">
    <citation type="journal article" date="2011" name="Mol. Biosyst.">
        <title>Transcriptional profiling of angiogenesis activities of calycosin in zebrafish.</title>
        <authorList>
            <person name="Li S."/>
            <person name="Lou S."/>
            <person name="Lei B.U."/>
            <person name="Chan T.F."/>
            <person name="Kwan Y.W."/>
            <person name="Chan S.W."/>
            <person name="Leung G.P."/>
            <person name="Tsui S.K."/>
            <person name="Lee S.M."/>
        </authorList>
    </citation>
    <scope>NUCLEOTIDE SEQUENCE</scope>
    <source>
        <strain evidence="24 25">Tuebingen</strain>
    </source>
</reference>
<feature type="domain" description="EGF-like" evidence="21">
    <location>
        <begin position="59"/>
        <end position="99"/>
    </location>
</feature>
<evidence type="ECO:0000256" key="3">
    <source>
        <dbReference type="ARBA" id="ARBA00022475"/>
    </source>
</evidence>
<dbReference type="Reactome" id="R-DRE-8863795">
    <property type="pathway name" value="Downregulation of ERBB2 signaling"/>
</dbReference>
<feature type="chain" id="PRO_5043058231" description="Probetacellulin" evidence="20 24">
    <location>
        <begin position="24"/>
        <end position="178"/>
    </location>
</feature>
<dbReference type="Reactome" id="R-DRE-6785631">
    <property type="pathway name" value="ERBB2 Regulates Cell Motility"/>
</dbReference>
<evidence type="ECO:0000256" key="18">
    <source>
        <dbReference type="SAM" id="MobiDB-lite"/>
    </source>
</evidence>
<dbReference type="Bgee" id="ENSDARG00000098112">
    <property type="expression patterns" value="Expressed in swim bladder and 19 other cell types or tissues"/>
</dbReference>
<dbReference type="Ensembl" id="ENSDART00000168728.2">
    <property type="protein sequence ID" value="ENSDARP00000137815.1"/>
    <property type="gene ID" value="ENSDARG00000098112.2"/>
</dbReference>
<dbReference type="STRING" id="7955.ENSDARP00000136928"/>
<keyword evidence="8 19" id="KW-1133">Transmembrane helix</keyword>
<evidence type="ECO:0000256" key="11">
    <source>
        <dbReference type="ARBA" id="ARBA00023157"/>
    </source>
</evidence>
<comment type="subunit">
    <text evidence="15">Monomer. Interacts with EGFR and ERBB4.</text>
</comment>
<dbReference type="Reactome" id="R-DRE-180292">
    <property type="pathway name" value="GAB1 signalosome"/>
</dbReference>
<dbReference type="PANTHER" id="PTHR10740">
    <property type="entry name" value="TRANSFORMING GROWTH FACTOR ALPHA"/>
    <property type="match status" value="1"/>
</dbReference>
<dbReference type="Reactome" id="R-DRE-1257604">
    <property type="pathway name" value="PIP3 activates AKT signaling"/>
</dbReference>
<dbReference type="Reactome" id="R-DRE-5673001">
    <property type="pathway name" value="RAF/MAP kinase cascade"/>
</dbReference>
<evidence type="ECO:0000313" key="22">
    <source>
        <dbReference type="Ensembl" id="ENSDARP00000137815"/>
    </source>
</evidence>
<dbReference type="Ensembl" id="ENSDART00000184530.1">
    <property type="protein sequence ID" value="ENSDARP00000145704.1"/>
    <property type="gene ID" value="ENSDARG00000110368.1"/>
</dbReference>
<evidence type="ECO:0000256" key="10">
    <source>
        <dbReference type="ARBA" id="ARBA00023136"/>
    </source>
</evidence>
<evidence type="ECO:0000313" key="23">
    <source>
        <dbReference type="Proteomes" id="UP000000437"/>
    </source>
</evidence>
<reference evidence="22" key="8">
    <citation type="submission" date="2015-11" db="UniProtKB">
        <authorList>
            <consortium name="Ensembl"/>
        </authorList>
    </citation>
    <scope>IDENTIFICATION</scope>
    <source>
        <strain evidence="22">Tuebingen</strain>
    </source>
</reference>
<evidence type="ECO:0000313" key="25">
    <source>
        <dbReference type="RefSeq" id="NP_001154295.2"/>
    </source>
</evidence>
<evidence type="ECO:0000256" key="4">
    <source>
        <dbReference type="ARBA" id="ARBA00022525"/>
    </source>
</evidence>
<dbReference type="SUPFAM" id="SSF57196">
    <property type="entry name" value="EGF/Laminin"/>
    <property type="match status" value="1"/>
</dbReference>
<reference evidence="22 23" key="6">
    <citation type="journal article" date="2013" name="Nature">
        <title>The zebrafish reference genome sequence and its relationship to the human genome.</title>
        <authorList>
            <consortium name="Genome Reference Consortium Zebrafish"/>
            <person name="Howe K."/>
            <person name="Clark M.D."/>
            <person name="Torroja C.F."/>
            <person name="Torrance J."/>
            <person name="Berthelot C."/>
            <person name="Muffato M."/>
            <person name="Collins J.E."/>
            <person name="Humphray S."/>
            <person name="McLaren K."/>
            <person name="Matthews L."/>
            <person name="McLaren S."/>
            <person name="Sealy I."/>
            <person name="Caccamo M."/>
            <person name="Churcher C."/>
            <person name="Scott C."/>
            <person name="Barrett J.C."/>
            <person name="Koch R."/>
            <person name="Rauch G.J."/>
            <person name="White S."/>
            <person name="Chow W."/>
            <person name="Kilian B."/>
            <person name="Quintais L.T."/>
            <person name="Guerra-Assuncao J.A."/>
            <person name="Zhou Y."/>
            <person name="Gu Y."/>
            <person name="Yen J."/>
            <person name="Vogel J.H."/>
            <person name="Eyre T."/>
            <person name="Redmond S."/>
            <person name="Banerjee R."/>
            <person name="Chi J."/>
            <person name="Fu B."/>
            <person name="Langley E."/>
            <person name="Maguire S.F."/>
            <person name="Laird G.K."/>
            <person name="Lloyd D."/>
            <person name="Kenyon E."/>
            <person name="Donaldson S."/>
            <person name="Sehra H."/>
            <person name="Almeida-King J."/>
            <person name="Loveland J."/>
            <person name="Trevanion S."/>
            <person name="Jones M."/>
            <person name="Quail M."/>
            <person name="Willey D."/>
            <person name="Hunt A."/>
            <person name="Burton J."/>
            <person name="Sims S."/>
            <person name="McLay K."/>
            <person name="Plumb B."/>
            <person name="Davis J."/>
            <person name="Clee C."/>
            <person name="Oliver K."/>
            <person name="Clark R."/>
            <person name="Riddle C."/>
            <person name="Elliot D."/>
            <person name="Eliott D."/>
            <person name="Threadgold G."/>
            <person name="Harden G."/>
            <person name="Ware D."/>
            <person name="Begum S."/>
            <person name="Mortimore B."/>
            <person name="Mortimer B."/>
            <person name="Kerry G."/>
            <person name="Heath P."/>
            <person name="Phillimore B."/>
            <person name="Tracey A."/>
            <person name="Corby N."/>
            <person name="Dunn M."/>
            <person name="Johnson C."/>
            <person name="Wood J."/>
            <person name="Clark S."/>
            <person name="Pelan S."/>
            <person name="Griffiths G."/>
            <person name="Smith M."/>
            <person name="Glithero R."/>
            <person name="Howden P."/>
            <person name="Barker N."/>
            <person name="Lloyd C."/>
            <person name="Stevens C."/>
            <person name="Harley J."/>
            <person name="Holt K."/>
            <person name="Panagiotidis G."/>
            <person name="Lovell J."/>
            <person name="Beasley H."/>
            <person name="Henderson C."/>
            <person name="Gordon D."/>
            <person name="Auger K."/>
            <person name="Wright D."/>
            <person name="Collins J."/>
            <person name="Raisen C."/>
            <person name="Dyer L."/>
            <person name="Leung K."/>
            <person name="Robertson L."/>
            <person name="Ambridge K."/>
            <person name="Leongamornlert D."/>
            <person name="McGuire S."/>
            <person name="Gilderthorp R."/>
            <person name="Griffiths C."/>
            <person name="Manthravadi D."/>
            <person name="Nichol S."/>
            <person name="Barker G."/>
            <person name="Whitehead S."/>
            <person name="Kay M."/>
            <person name="Brown J."/>
            <person name="Murnane C."/>
            <person name="Gray E."/>
            <person name="Humphries M."/>
            <person name="Sycamore N."/>
            <person name="Barker D."/>
            <person name="Saunders D."/>
            <person name="Wallis J."/>
            <person name="Babbage A."/>
            <person name="Hammond S."/>
            <person name="Mashreghi-Mohammadi M."/>
            <person name="Barr L."/>
            <person name="Martin S."/>
            <person name="Wray P."/>
            <person name="Ellington A."/>
            <person name="Matthews N."/>
            <person name="Ellwood M."/>
            <person name="Woodmansey R."/>
            <person name="Clark G."/>
            <person name="Cooper J."/>
            <person name="Cooper J."/>
            <person name="Tromans A."/>
            <person name="Grafham D."/>
            <person name="Skuce C."/>
            <person name="Pandian R."/>
            <person name="Andrews R."/>
            <person name="Harrison E."/>
            <person name="Kimberley A."/>
            <person name="Garnett J."/>
            <person name="Fosker N."/>
            <person name="Hall R."/>
            <person name="Garner P."/>
            <person name="Kelly D."/>
            <person name="Bird C."/>
            <person name="Palmer S."/>
            <person name="Gehring I."/>
            <person name="Berger A."/>
            <person name="Dooley C.M."/>
            <person name="Ersan-Urun Z."/>
            <person name="Eser C."/>
            <person name="Geiger H."/>
            <person name="Geisler M."/>
            <person name="Karotki L."/>
            <person name="Kirn A."/>
            <person name="Konantz J."/>
            <person name="Konantz M."/>
            <person name="Oberlander M."/>
            <person name="Rudolph-Geiger S."/>
            <person name="Teucke M."/>
            <person name="Lanz C."/>
            <person name="Raddatz G."/>
            <person name="Osoegawa K."/>
            <person name="Zhu B."/>
            <person name="Rapp A."/>
            <person name="Widaa S."/>
            <person name="Langford C."/>
            <person name="Yang F."/>
            <person name="Schuster S.C."/>
            <person name="Carter N.P."/>
            <person name="Harrow J."/>
            <person name="Ning Z."/>
            <person name="Herrero J."/>
            <person name="Searle S.M."/>
            <person name="Enright A."/>
            <person name="Geisler R."/>
            <person name="Plasterk R.H."/>
            <person name="Lee C."/>
            <person name="Westerfield M."/>
            <person name="de Jong P.J."/>
            <person name="Zon L.I."/>
            <person name="Postlethwait J.H."/>
            <person name="Nusslein-Volhard C."/>
            <person name="Hubbard T.J."/>
            <person name="Roest Crollius H."/>
            <person name="Rogers J."/>
            <person name="Stemple D.L."/>
        </authorList>
    </citation>
    <scope>NUCLEOTIDE SEQUENCE [LARGE SCALE GENOMIC DNA]</scope>
    <source>
        <strain evidence="22 23">Tuebingen</strain>
    </source>
</reference>
<evidence type="ECO:0000256" key="6">
    <source>
        <dbReference type="ARBA" id="ARBA00022692"/>
    </source>
</evidence>
<dbReference type="PROSITE" id="PS00022">
    <property type="entry name" value="EGF_1"/>
    <property type="match status" value="1"/>
</dbReference>
<reference evidence="24 25" key="12">
    <citation type="journal article" date="2019" name="Dev. Biol.">
        <title>A novel group of secretory cells regulates development of the immature intestinal stem cell niche through repression of the main signaling pathways driving proliferation.</title>
        <authorList>
            <person name="Li J."/>
            <person name="Dedloff M.R."/>
            <person name="Stevens K."/>
            <person name="Maney L."/>
            <person name="Prochaska M."/>
            <person name="Hongay C.F."/>
            <person name="Wallace K.N."/>
        </authorList>
    </citation>
    <scope>NUCLEOTIDE SEQUENCE</scope>
    <source>
        <strain evidence="24 25">Tuebingen</strain>
    </source>
</reference>
<dbReference type="Reactome" id="R-DRE-1236394">
    <property type="pathway name" value="Signaling by ERBB4"/>
</dbReference>
<reference evidence="24 25" key="7">
    <citation type="journal article" date="2015" name="Nat. Commun.">
        <title>RFX transcription factors are essential for hearing in mice.</title>
        <authorList>
            <person name="Elkon R."/>
            <person name="Milon B."/>
            <person name="Morrison L."/>
            <person name="Shah M."/>
            <person name="Vijayakumar S."/>
            <person name="Racherla M."/>
            <person name="Leitch C.C."/>
            <person name="Silipino L."/>
            <person name="Hadi S."/>
            <person name="Weiss-Gayet M."/>
            <person name="Barras E."/>
            <person name="Schmid C.D."/>
            <person name="Ait-Lounis A."/>
            <person name="Barnes A."/>
            <person name="Song Y."/>
            <person name="Eisenman D.J."/>
            <person name="Eliyahu E."/>
            <person name="Frolenkov G.I."/>
            <person name="Strome S.E."/>
            <person name="Durand B."/>
            <person name="Zaghloul N.A."/>
            <person name="Jones S.M."/>
            <person name="Reith W."/>
            <person name="Hertzano R."/>
        </authorList>
    </citation>
    <scope>NUCLEOTIDE SEQUENCE</scope>
    <source>
        <strain evidence="24 25">Tuebingen</strain>
    </source>
</reference>
<dbReference type="InterPro" id="IPR000742">
    <property type="entry name" value="EGF"/>
</dbReference>
<evidence type="ECO:0000256" key="7">
    <source>
        <dbReference type="ARBA" id="ARBA00022729"/>
    </source>
</evidence>
<comment type="function">
    <text evidence="14">Growth factor that binds to EGFR, ERBB4 and other EGF receptor family members. Potent mitogen for retinal pigment epithelial cells and vascular smooth muscle cells.</text>
</comment>
<dbReference type="Reactome" id="R-DRE-1963640">
    <property type="pathway name" value="GRB2 events in ERBB2 signaling"/>
</dbReference>
<accession>A0A8M2B857</accession>
<gene>
    <name evidence="22 24 25 26" type="primary">btc</name>
</gene>
<dbReference type="FunFam" id="2.10.25.10:FF:000342">
    <property type="entry name" value="Betacellulin preproprotein"/>
    <property type="match status" value="1"/>
</dbReference>
<dbReference type="GO" id="GO:0005615">
    <property type="term" value="C:extracellular space"/>
    <property type="evidence" value="ECO:0000318"/>
    <property type="project" value="GO_Central"/>
</dbReference>
<dbReference type="EMBL" id="BX649525">
    <property type="status" value="NOT_ANNOTATED_CDS"/>
    <property type="molecule type" value="Genomic_DNA"/>
</dbReference>
<evidence type="ECO:0000256" key="1">
    <source>
        <dbReference type="ARBA" id="ARBA00004239"/>
    </source>
</evidence>
<dbReference type="OMA" id="QPKRKGH"/>
<evidence type="ECO:0000313" key="24">
    <source>
        <dbReference type="RefSeq" id="NP_001038229.3"/>
    </source>
</evidence>
<dbReference type="PANTHER" id="PTHR10740:SF3">
    <property type="entry name" value="PROBETACELLULIN"/>
    <property type="match status" value="1"/>
</dbReference>
<dbReference type="GO" id="GO:0008284">
    <property type="term" value="P:positive regulation of cell population proliferation"/>
    <property type="evidence" value="ECO:0000318"/>
    <property type="project" value="GO_Central"/>
</dbReference>
<dbReference type="Reactome" id="R-DRE-177929">
    <property type="pathway name" value="Signaling by EGFR"/>
</dbReference>
<feature type="disulfide bond" evidence="17">
    <location>
        <begin position="89"/>
        <end position="98"/>
    </location>
</feature>
<keyword evidence="4" id="KW-0964">Secreted</keyword>
<dbReference type="PRINTS" id="PR00009">
    <property type="entry name" value="EGFTGF"/>
</dbReference>
<keyword evidence="9" id="KW-0339">Growth factor</keyword>
<keyword evidence="11 17" id="KW-1015">Disulfide bond</keyword>
<dbReference type="Reactome" id="R-DRE-182971">
    <property type="pathway name" value="EGFR downregulation"/>
</dbReference>
<evidence type="ECO:0000259" key="21">
    <source>
        <dbReference type="PROSITE" id="PS50026"/>
    </source>
</evidence>
<keyword evidence="23" id="KW-1185">Reference proteome</keyword>
<evidence type="ECO:0000256" key="5">
    <source>
        <dbReference type="ARBA" id="ARBA00022536"/>
    </source>
</evidence>
<dbReference type="ZFIN" id="ZDB-GENE-050311-1">
    <property type="gene designation" value="btc"/>
</dbReference>
<organism evidence="22">
    <name type="scientific">Danio rerio</name>
    <name type="common">Zebrafish</name>
    <name type="synonym">Brachydanio rerio</name>
    <dbReference type="NCBI Taxonomy" id="7955"/>
    <lineage>
        <taxon>Eukaryota</taxon>
        <taxon>Metazoa</taxon>
        <taxon>Chordata</taxon>
        <taxon>Craniata</taxon>
        <taxon>Vertebrata</taxon>
        <taxon>Euteleostomi</taxon>
        <taxon>Actinopterygii</taxon>
        <taxon>Neopterygii</taxon>
        <taxon>Teleostei</taxon>
        <taxon>Ostariophysi</taxon>
        <taxon>Cypriniformes</taxon>
        <taxon>Danionidae</taxon>
        <taxon>Danioninae</taxon>
        <taxon>Danio</taxon>
    </lineage>
</organism>
<dbReference type="Reactome" id="R-DRE-1227986">
    <property type="pathway name" value="Signaling by ERBB2"/>
</dbReference>
<dbReference type="CTD" id="685"/>
<dbReference type="Proteomes" id="UP000000437">
    <property type="component" value="Chromosome 21"/>
</dbReference>
<protein>
    <recommendedName>
        <fullName evidence="16">Probetacellulin</fullName>
    </recommendedName>
</protein>
<dbReference type="Reactome" id="R-DRE-212718">
    <property type="pathway name" value="EGFR interacts with phospholipase C-gamma"/>
</dbReference>
<dbReference type="GO" id="GO:0005886">
    <property type="term" value="C:plasma membrane"/>
    <property type="evidence" value="ECO:0007669"/>
    <property type="project" value="UniProtKB-SubCell"/>
</dbReference>
<dbReference type="EMBL" id="CR749169">
    <property type="status" value="NOT_ANNOTATED_CDS"/>
    <property type="molecule type" value="Genomic_DNA"/>
</dbReference>
<keyword evidence="13" id="KW-0497">Mitogen</keyword>
<dbReference type="Reactome" id="R-DRE-8847993">
    <property type="pathway name" value="ERBB2 Activates PTK6 Signaling"/>
</dbReference>
<dbReference type="GeneTree" id="ENSGT00940000160508"/>
<dbReference type="Ensembl" id="ENSDART00000187759.1">
    <property type="protein sequence ID" value="ENSDARP00000157166.1"/>
    <property type="gene ID" value="ENSDARG00000098112.2"/>
</dbReference>
<sequence>MDRTRRFIFAIISAVVLCKHSQAEWNATKAPANRTVSCEHHANSSNCTDSKDEQKWSGHFSACPKEYKHFCIHGVCRFIEEQNTPSCRCEKGYIGSRCEYLDIDFHVGERRKIVIACVVAGLVFLILLIVFICVCTHKRYRPCRKKKRKKQTIDEDDKHTPLNAHEGVPADTSNTNAV</sequence>
<reference evidence="24 25" key="9">
    <citation type="journal article" date="2016" name="BMC Genomics">
        <title>Gene evolution and gene expression after whole genome duplication in fish: the PhyloFish database.</title>
        <authorList>
            <person name="Pasquier J."/>
            <person name="Cabau C."/>
            <person name="Nguyen T."/>
            <person name="Jouanno E."/>
            <person name="Severac D."/>
            <person name="Braasch I."/>
            <person name="Journot L."/>
            <person name="Pontarotti P."/>
            <person name="Klopp C."/>
            <person name="Postlethwait J.H."/>
            <person name="Guiguen Y."/>
            <person name="Bobe J."/>
        </authorList>
    </citation>
    <scope>NUCLEOTIDE SEQUENCE</scope>
    <source>
        <strain evidence="24 25">Tuebingen</strain>
    </source>
</reference>
<dbReference type="GO" id="GO:0045840">
    <property type="term" value="P:positive regulation of mitotic nuclear division"/>
    <property type="evidence" value="ECO:0000318"/>
    <property type="project" value="GO_Central"/>
</dbReference>
<reference evidence="24 25" key="5">
    <citation type="journal article" date="2012" name="J. Ethnopharmacol.">
        <title>Angiogenic efficacy of simplified 2-herb formula (NF3) in zebrafish embryos in vivo and rat aortic ring in vitro.</title>
        <authorList>
            <person name="Tse H.Y."/>
            <person name="Hui M.N."/>
            <person name="Li L."/>
            <person name="Lee S.M."/>
            <person name="Leung A.Y."/>
            <person name="Cheng S.H."/>
        </authorList>
    </citation>
    <scope>NUCLEOTIDE SEQUENCE</scope>
    <source>
        <strain evidence="24 25">Tuebingen</strain>
    </source>
</reference>
<keyword evidence="5 17" id="KW-0245">EGF-like domain</keyword>
<dbReference type="Reactome" id="R-DRE-1250196">
    <property type="pathway name" value="SHC1 events in ERBB2 signaling"/>
</dbReference>
<reference evidence="24 25" key="10">
    <citation type="journal article" date="2016" name="Mol. Cell. Endocrinol.">
        <title>Insulin-like growth factor I promotes oocyte maturation through increasing the expression and phosphorylation of epidermal growth factor receptor in the zebrafish ovary.</title>
        <authorList>
            <person name="Xie L."/>
            <person name="Tang Q."/>
            <person name="Yang L."/>
            <person name="Chen L."/>
        </authorList>
    </citation>
    <scope>NUCLEOTIDE SEQUENCE</scope>
    <source>
        <strain evidence="24 25">Tuebingen</strain>
    </source>
</reference>
<dbReference type="Reactome" id="R-DRE-1250342">
    <property type="pathway name" value="PI3K events in ERBB4 signaling"/>
</dbReference>
<keyword evidence="6 19" id="KW-0812">Transmembrane</keyword>
<dbReference type="GO" id="GO:0030297">
    <property type="term" value="F:transmembrane receptor protein tyrosine kinase activator activity"/>
    <property type="evidence" value="ECO:0007669"/>
    <property type="project" value="UniProtKB-ARBA"/>
</dbReference>
<dbReference type="AlphaFoldDB" id="A0A0R4INZ6"/>
<dbReference type="GO" id="GO:0007173">
    <property type="term" value="P:epidermal growth factor receptor signaling pathway"/>
    <property type="evidence" value="ECO:0000318"/>
    <property type="project" value="GO_Central"/>
</dbReference>
<dbReference type="eggNOG" id="ENOG502RZHQ">
    <property type="taxonomic scope" value="Eukaryota"/>
</dbReference>
<dbReference type="PROSITE" id="PS01186">
    <property type="entry name" value="EGF_2"/>
    <property type="match status" value="1"/>
</dbReference>
<keyword evidence="10 19" id="KW-0472">Membrane</keyword>
<evidence type="ECO:0000256" key="16">
    <source>
        <dbReference type="ARBA" id="ARBA00067155"/>
    </source>
</evidence>
<proteinExistence type="predicted"/>
<evidence type="ECO:0000256" key="20">
    <source>
        <dbReference type="SAM" id="SignalP"/>
    </source>
</evidence>
<dbReference type="GO" id="GO:0008083">
    <property type="term" value="F:growth factor activity"/>
    <property type="evidence" value="ECO:0000318"/>
    <property type="project" value="GO_Central"/>
</dbReference>
<keyword evidence="3" id="KW-1003">Cell membrane</keyword>
<dbReference type="Ensembl" id="ENSDART00000185829.1">
    <property type="protein sequence ID" value="ENSDARP00000150018.1"/>
    <property type="gene ID" value="ENSDARG00000098112.2"/>
</dbReference>
<evidence type="ECO:0000256" key="14">
    <source>
        <dbReference type="ARBA" id="ARBA00059223"/>
    </source>
</evidence>
<evidence type="ECO:0000256" key="2">
    <source>
        <dbReference type="ARBA" id="ARBA00004251"/>
    </source>
</evidence>
<dbReference type="RefSeq" id="NP_001038229.3">
    <property type="nucleotide sequence ID" value="NM_001044764.4"/>
</dbReference>
<dbReference type="Reactome" id="R-DRE-1963642">
    <property type="pathway name" value="PI3K events in ERBB2 signaling"/>
</dbReference>
<dbReference type="Gene3D" id="2.10.25.10">
    <property type="entry name" value="Laminin"/>
    <property type="match status" value="1"/>
</dbReference>
<dbReference type="AGR" id="ZFIN:ZDB-GENE-050311-1"/>
<dbReference type="OrthoDB" id="6233064at2759"/>
<evidence type="ECO:0000256" key="13">
    <source>
        <dbReference type="ARBA" id="ARBA00023246"/>
    </source>
</evidence>
<feature type="signal peptide" evidence="20">
    <location>
        <begin position="1"/>
        <end position="23"/>
    </location>
</feature>
<dbReference type="Reactome" id="R-DRE-180336">
    <property type="pathway name" value="SHC1 events in EGFR signaling"/>
</dbReference>
<reference evidence="24 25" key="3">
    <citation type="journal article" date="2010" name="Gen. Comp. Endocrinol.">
        <title>Spatial localization of EGF family ligands and receptors in the zebrafish ovarian follicle and their expression profiles during folliculogenesis.</title>
        <authorList>
            <person name="Tse A.C."/>
            <person name="Ge W."/>
        </authorList>
    </citation>
    <scope>NUCLEOTIDE SEQUENCE</scope>
    <source>
        <strain evidence="24 25">Tuebingen</strain>
    </source>
</reference>
<dbReference type="KEGG" id="dre:503869"/>
<reference evidence="24 25" key="11">
    <citation type="journal article" date="2016" name="PLoS ONE">
        <title>IgG-Containing Isoforms of Neuregulin-1 Are Dispensable for Cardiac Trabeculation in Zebrafish.</title>
        <authorList>
            <person name="Samsa L.A."/>
            <person name="Ito C.E."/>
            <person name="Brown D.R."/>
            <person name="Qian L."/>
            <person name="Liu J."/>
        </authorList>
    </citation>
    <scope>NUCLEOTIDE SEQUENCE</scope>
    <source>
        <strain evidence="24 25">Tuebingen</strain>
    </source>
</reference>
<feature type="transmembrane region" description="Helical" evidence="19">
    <location>
        <begin position="113"/>
        <end position="137"/>
    </location>
</feature>
<comment type="subcellular location">
    <subcellularLocation>
        <location evidence="2">Cell membrane</location>
        <topology evidence="2">Single-pass type I membrane protein</topology>
    </subcellularLocation>
    <subcellularLocation>
        <location evidence="1">Secreted</location>
        <location evidence="1">Extracellular space</location>
    </subcellularLocation>
</comment>
<accession>A0A0R4INZ6</accession>
<dbReference type="Reactome" id="R-DRE-6811558">
    <property type="pathway name" value="PI5P, PP2A and IER3 Regulate PI3K/AKT Signaling"/>
</dbReference>
<evidence type="ECO:0000313" key="26">
    <source>
        <dbReference type="ZFIN" id="ZDB-GENE-050311-1"/>
    </source>
</evidence>
<dbReference type="Ensembl" id="ENSDART00000158471.2">
    <property type="protein sequence ID" value="ENSDARP00000136928.1"/>
    <property type="gene ID" value="ENSDARG00000098112.2"/>
</dbReference>
<feature type="compositionally biased region" description="Basic and acidic residues" evidence="18">
    <location>
        <begin position="151"/>
        <end position="160"/>
    </location>
</feature>
<evidence type="ECO:0000256" key="9">
    <source>
        <dbReference type="ARBA" id="ARBA00023030"/>
    </source>
</evidence>
<keyword evidence="7 20" id="KW-0732">Signal</keyword>
<dbReference type="RefSeq" id="NP_001154295.2">
    <property type="nucleotide sequence ID" value="NM_001160823.2"/>
</dbReference>
<reference evidence="24 25" key="13">
    <citation type="submission" date="2025-04" db="UniProtKB">
        <authorList>
            <consortium name="RefSeq"/>
        </authorList>
    </citation>
    <scope>IDENTIFICATION</scope>
    <source>
        <strain evidence="24 25">Tuebingen</strain>
    </source>
</reference>
<evidence type="ECO:0000256" key="17">
    <source>
        <dbReference type="PROSITE-ProRule" id="PRU00076"/>
    </source>
</evidence>
<dbReference type="GO" id="GO:0051781">
    <property type="term" value="P:positive regulation of cell division"/>
    <property type="evidence" value="ECO:0007669"/>
    <property type="project" value="UniProtKB-KW"/>
</dbReference>
<reference evidence="24 25" key="1">
    <citation type="journal article" date="2009" name="Comp. Biochem. Physiol., Part A Mol. Integr. Physiol.">
        <title>Differential regulation of betacellulin and heparin-binding EGF-like growth factor in cultured zebrafish ovarian follicle cells by EGF family ligands.</title>
        <authorList>
            <person name="Tse A.C."/>
            <person name="Ge W."/>
        </authorList>
    </citation>
    <scope>NUCLEOTIDE SEQUENCE</scope>
    <source>
        <strain evidence="24 25">Tuebingen</strain>
    </source>
</reference>